<dbReference type="Gene3D" id="1.10.10.580">
    <property type="entry name" value="Structural maintenance of chromosome 1. Chain E"/>
    <property type="match status" value="1"/>
</dbReference>
<dbReference type="PANTHER" id="PTHR33969:SF2">
    <property type="entry name" value="SEGREGATION AND CONDENSATION PROTEIN A"/>
    <property type="match status" value="1"/>
</dbReference>
<dbReference type="InterPro" id="IPR023093">
    <property type="entry name" value="ScpA-like_C"/>
</dbReference>
<dbReference type="AlphaFoldDB" id="A0A7V8SVM1"/>
<organism evidence="2 3">
    <name type="scientific">Candidatus Acidiferrum panamense</name>
    <dbReference type="NCBI Taxonomy" id="2741543"/>
    <lineage>
        <taxon>Bacteria</taxon>
        <taxon>Pseudomonadati</taxon>
        <taxon>Acidobacteriota</taxon>
        <taxon>Terriglobia</taxon>
        <taxon>Candidatus Acidiferrales</taxon>
        <taxon>Candidatus Acidiferrum</taxon>
    </lineage>
</organism>
<comment type="caution">
    <text evidence="2">The sequence shown here is derived from an EMBL/GenBank/DDBJ whole genome shotgun (WGS) entry which is preliminary data.</text>
</comment>
<dbReference type="Pfam" id="PF02616">
    <property type="entry name" value="SMC_ScpA"/>
    <property type="match status" value="1"/>
</dbReference>
<feature type="non-terminal residue" evidence="2">
    <location>
        <position position="1"/>
    </location>
</feature>
<dbReference type="Proteomes" id="UP000567293">
    <property type="component" value="Unassembled WGS sequence"/>
</dbReference>
<protein>
    <recommendedName>
        <fullName evidence="1">Segregation and condensation protein A</fullName>
    </recommendedName>
</protein>
<accession>A0A7V8SVM1</accession>
<dbReference type="PANTHER" id="PTHR33969">
    <property type="entry name" value="SEGREGATION AND CONDENSATION PROTEIN A"/>
    <property type="match status" value="1"/>
</dbReference>
<name>A0A7V8SVM1_9BACT</name>
<dbReference type="EMBL" id="JACDQQ010000210">
    <property type="protein sequence ID" value="MBA0083762.1"/>
    <property type="molecule type" value="Genomic_DNA"/>
</dbReference>
<proteinExistence type="predicted"/>
<evidence type="ECO:0000256" key="1">
    <source>
        <dbReference type="ARBA" id="ARBA00044777"/>
    </source>
</evidence>
<dbReference type="InterPro" id="IPR003768">
    <property type="entry name" value="ScpA"/>
</dbReference>
<keyword evidence="3" id="KW-1185">Reference proteome</keyword>
<evidence type="ECO:0000313" key="3">
    <source>
        <dbReference type="Proteomes" id="UP000567293"/>
    </source>
</evidence>
<gene>
    <name evidence="2" type="ORF">HRJ53_02085</name>
</gene>
<reference evidence="2" key="1">
    <citation type="submission" date="2020-06" db="EMBL/GenBank/DDBJ databases">
        <title>Legume-microbial interactions unlock mineral nutrients during tropical forest succession.</title>
        <authorList>
            <person name="Epihov D.Z."/>
        </authorList>
    </citation>
    <scope>NUCLEOTIDE SEQUENCE [LARGE SCALE GENOMIC DNA]</scope>
    <source>
        <strain evidence="2">Pan2503</strain>
    </source>
</reference>
<evidence type="ECO:0000313" key="2">
    <source>
        <dbReference type="EMBL" id="MBA0083762.1"/>
    </source>
</evidence>
<sequence>YMAATLIYIKSKMLLPPDPLASSEEQTADPRAELVQRLVEHEKFKNAAQLLYQKQQIEENVWSKPDKSLYQDPRTEGELVVSLVDLVKVFQQVLERRKEVVRIDLQHEQFTVAQMIAQLRAQIIASMENSVNLIQFFEACPSRHAMIVAFLAVLEMVKLQAVALVQEKMFGEILVRKGKAFDVVFDENGAIRMVDEEYG</sequence>